<dbReference type="AlphaFoldDB" id="A0A6V8SHW7"/>
<feature type="transmembrane region" description="Helical" evidence="1">
    <location>
        <begin position="24"/>
        <end position="45"/>
    </location>
</feature>
<name>A0A6V8SHW7_9CLOT</name>
<proteinExistence type="predicted"/>
<evidence type="ECO:0000256" key="1">
    <source>
        <dbReference type="SAM" id="Phobius"/>
    </source>
</evidence>
<gene>
    <name evidence="2" type="ORF">bsdtw1_02883</name>
</gene>
<feature type="transmembrane region" description="Helical" evidence="1">
    <location>
        <begin position="57"/>
        <end position="79"/>
    </location>
</feature>
<evidence type="ECO:0000313" key="2">
    <source>
        <dbReference type="EMBL" id="GFP76777.1"/>
    </source>
</evidence>
<reference evidence="2 3" key="1">
    <citation type="submission" date="2020-07" db="EMBL/GenBank/DDBJ databases">
        <title>A new beta-1,3-glucan-decomposing anaerobic bacterium isolated from anoxic soil subjected to biological soil disinfestation.</title>
        <authorList>
            <person name="Ueki A."/>
            <person name="Tonouchi A."/>
        </authorList>
    </citation>
    <scope>NUCLEOTIDE SEQUENCE [LARGE SCALE GENOMIC DNA]</scope>
    <source>
        <strain evidence="2 3">TW1</strain>
    </source>
</reference>
<dbReference type="RefSeq" id="WP_183278187.1">
    <property type="nucleotide sequence ID" value="NZ_BLZR01000001.1"/>
</dbReference>
<protein>
    <recommendedName>
        <fullName evidence="4">ABC transporter permease</fullName>
    </recommendedName>
</protein>
<dbReference type="InterPro" id="IPR010540">
    <property type="entry name" value="CmpB_TMEM229"/>
</dbReference>
<organism evidence="2 3">
    <name type="scientific">Clostridium fungisolvens</name>
    <dbReference type="NCBI Taxonomy" id="1604897"/>
    <lineage>
        <taxon>Bacteria</taxon>
        <taxon>Bacillati</taxon>
        <taxon>Bacillota</taxon>
        <taxon>Clostridia</taxon>
        <taxon>Eubacteriales</taxon>
        <taxon>Clostridiaceae</taxon>
        <taxon>Clostridium</taxon>
    </lineage>
</organism>
<feature type="transmembrane region" description="Helical" evidence="1">
    <location>
        <begin position="163"/>
        <end position="186"/>
    </location>
</feature>
<feature type="transmembrane region" description="Helical" evidence="1">
    <location>
        <begin position="85"/>
        <end position="109"/>
    </location>
</feature>
<feature type="transmembrane region" description="Helical" evidence="1">
    <location>
        <begin position="130"/>
        <end position="151"/>
    </location>
</feature>
<keyword evidence="1" id="KW-0472">Membrane</keyword>
<dbReference type="EMBL" id="BLZR01000001">
    <property type="protein sequence ID" value="GFP76777.1"/>
    <property type="molecule type" value="Genomic_DNA"/>
</dbReference>
<comment type="caution">
    <text evidence="2">The sequence shown here is derived from an EMBL/GenBank/DDBJ whole genome shotgun (WGS) entry which is preliminary data.</text>
</comment>
<sequence>MLFSKDPLKEKNKTFAEGLNFYKLVWIFFIGSILGVLVETLWCYLTLHRIESRSGLIYGPFNLVYGFGSMAITLSLYWLRKKDSIFVFIGGFLVGGIFEYICSWIQEVIFGTVSWEYSGIILSIQGRTNLFYCIFWGILSVIWIKVIYPGMSSIIEKIPYKNGIIITWVIVVFMTFNASISAMAVFRGTERHSGIPASNSIERFLDKHYPDSKLKKVYPNMIYVENKAK</sequence>
<keyword evidence="1" id="KW-0812">Transmembrane</keyword>
<keyword evidence="3" id="KW-1185">Reference proteome</keyword>
<dbReference type="Pfam" id="PF06541">
    <property type="entry name" value="ABC_trans_CmpB"/>
    <property type="match status" value="1"/>
</dbReference>
<evidence type="ECO:0000313" key="3">
    <source>
        <dbReference type="Proteomes" id="UP000580568"/>
    </source>
</evidence>
<evidence type="ECO:0008006" key="4">
    <source>
        <dbReference type="Google" id="ProtNLM"/>
    </source>
</evidence>
<accession>A0A6V8SHW7</accession>
<keyword evidence="1" id="KW-1133">Transmembrane helix</keyword>
<dbReference type="Proteomes" id="UP000580568">
    <property type="component" value="Unassembled WGS sequence"/>
</dbReference>